<feature type="transmembrane region" description="Helical" evidence="1">
    <location>
        <begin position="128"/>
        <end position="145"/>
    </location>
</feature>
<feature type="transmembrane region" description="Helical" evidence="1">
    <location>
        <begin position="102"/>
        <end position="122"/>
    </location>
</feature>
<reference evidence="3" key="1">
    <citation type="journal article" date="2012" name="PLoS ONE">
        <title>Gene sets for utilization of primary and secondary nutrition supplies in the distal gut of endangered iberian lynx.</title>
        <authorList>
            <person name="Alcaide M."/>
            <person name="Messina E."/>
            <person name="Richter M."/>
            <person name="Bargiela R."/>
            <person name="Peplies J."/>
            <person name="Huws S.A."/>
            <person name="Newbold C.J."/>
            <person name="Golyshin P.N."/>
            <person name="Simon M.A."/>
            <person name="Lopez G."/>
            <person name="Yakimov M.M."/>
            <person name="Ferrer M."/>
        </authorList>
    </citation>
    <scope>NUCLEOTIDE SEQUENCE</scope>
</reference>
<dbReference type="PANTHER" id="PTHR42709">
    <property type="entry name" value="ALKALINE PHOSPHATASE LIKE PROTEIN"/>
    <property type="match status" value="1"/>
</dbReference>
<comment type="caution">
    <text evidence="3">The sequence shown here is derived from an EMBL/GenBank/DDBJ whole genome shotgun (WGS) entry which is preliminary data.</text>
</comment>
<dbReference type="EMBL" id="AMCI01000563">
    <property type="protein sequence ID" value="EJX08681.1"/>
    <property type="molecule type" value="Genomic_DNA"/>
</dbReference>
<protein>
    <submittedName>
        <fullName evidence="3">Integral membrane protein</fullName>
    </submittedName>
</protein>
<evidence type="ECO:0000256" key="1">
    <source>
        <dbReference type="SAM" id="Phobius"/>
    </source>
</evidence>
<name>J9D7E7_9ZZZZ</name>
<feature type="transmembrane region" description="Helical" evidence="1">
    <location>
        <begin position="37"/>
        <end position="58"/>
    </location>
</feature>
<dbReference type="AlphaFoldDB" id="J9D7E7"/>
<evidence type="ECO:0000313" key="3">
    <source>
        <dbReference type="EMBL" id="EJX08681.1"/>
    </source>
</evidence>
<sequence>MDAFIDSLIQLLIDWGIPGLFISAMLAGSVLPFSSELVLIGLIQLGLPPMACLISATLGNTTGSMTCYYMGRLGKISWIEKYFKVKQEKIDKMMLFLQGKGALMAFFAFLPALGEVISMALGFMRSNLWITAVSMLVGKLIRYILIMHVFESACKVVAGY</sequence>
<dbReference type="InterPro" id="IPR032816">
    <property type="entry name" value="VTT_dom"/>
</dbReference>
<keyword evidence="1" id="KW-0472">Membrane</keyword>
<dbReference type="Pfam" id="PF09335">
    <property type="entry name" value="VTT_dom"/>
    <property type="match status" value="1"/>
</dbReference>
<evidence type="ECO:0000259" key="2">
    <source>
        <dbReference type="Pfam" id="PF09335"/>
    </source>
</evidence>
<feature type="transmembrane region" description="Helical" evidence="1">
    <location>
        <begin position="12"/>
        <end position="31"/>
    </location>
</feature>
<proteinExistence type="predicted"/>
<keyword evidence="1" id="KW-0812">Transmembrane</keyword>
<accession>J9D7E7</accession>
<dbReference type="PANTHER" id="PTHR42709:SF4">
    <property type="entry name" value="INNER MEMBRANE PROTEIN YQAA"/>
    <property type="match status" value="1"/>
</dbReference>
<keyword evidence="1" id="KW-1133">Transmembrane helix</keyword>
<feature type="domain" description="VTT" evidence="2">
    <location>
        <begin position="37"/>
        <end position="150"/>
    </location>
</feature>
<gene>
    <name evidence="3" type="ORF">EVA_03212</name>
</gene>
<organism evidence="3">
    <name type="scientific">gut metagenome</name>
    <dbReference type="NCBI Taxonomy" id="749906"/>
    <lineage>
        <taxon>unclassified sequences</taxon>
        <taxon>metagenomes</taxon>
        <taxon>organismal metagenomes</taxon>
    </lineage>
</organism>
<dbReference type="InterPro" id="IPR051311">
    <property type="entry name" value="DedA_domain"/>
</dbReference>